<evidence type="ECO:0000256" key="1">
    <source>
        <dbReference type="SAM" id="MobiDB-lite"/>
    </source>
</evidence>
<sequence>MTVCQLSVAPGPNFISTVWHLTPSTGEHTGVRVGGEEPQVAVQEAGVRLVAAVTSDGEDCSNSDDDGGSGDVISDCGSGGITDGGVSEGASVVMVVAIMTRMVVVLRPSVELLAGVS</sequence>
<proteinExistence type="predicted"/>
<protein>
    <submittedName>
        <fullName evidence="2">Uncharacterized protein</fullName>
    </submittedName>
</protein>
<organism evidence="2 3">
    <name type="scientific">Cherax quadricarinatus</name>
    <name type="common">Australian red claw crayfish</name>
    <dbReference type="NCBI Taxonomy" id="27406"/>
    <lineage>
        <taxon>Eukaryota</taxon>
        <taxon>Metazoa</taxon>
        <taxon>Ecdysozoa</taxon>
        <taxon>Arthropoda</taxon>
        <taxon>Crustacea</taxon>
        <taxon>Multicrustacea</taxon>
        <taxon>Malacostraca</taxon>
        <taxon>Eumalacostraca</taxon>
        <taxon>Eucarida</taxon>
        <taxon>Decapoda</taxon>
        <taxon>Pleocyemata</taxon>
        <taxon>Astacidea</taxon>
        <taxon>Parastacoidea</taxon>
        <taxon>Parastacidae</taxon>
        <taxon>Cherax</taxon>
    </lineage>
</organism>
<evidence type="ECO:0000313" key="2">
    <source>
        <dbReference type="EMBL" id="KAK8744121.1"/>
    </source>
</evidence>
<evidence type="ECO:0000313" key="3">
    <source>
        <dbReference type="Proteomes" id="UP001445076"/>
    </source>
</evidence>
<dbReference type="AlphaFoldDB" id="A0AAW0XW99"/>
<keyword evidence="3" id="KW-1185">Reference proteome</keyword>
<comment type="caution">
    <text evidence="2">The sequence shown here is derived from an EMBL/GenBank/DDBJ whole genome shotgun (WGS) entry which is preliminary data.</text>
</comment>
<accession>A0AAW0XW99</accession>
<dbReference type="Proteomes" id="UP001445076">
    <property type="component" value="Unassembled WGS sequence"/>
</dbReference>
<dbReference type="EMBL" id="JARKIK010000023">
    <property type="protein sequence ID" value="KAK8744121.1"/>
    <property type="molecule type" value="Genomic_DNA"/>
</dbReference>
<reference evidence="2 3" key="1">
    <citation type="journal article" date="2024" name="BMC Genomics">
        <title>Genome assembly of redclaw crayfish (Cherax quadricarinatus) provides insights into its immune adaptation and hypoxia tolerance.</title>
        <authorList>
            <person name="Liu Z."/>
            <person name="Zheng J."/>
            <person name="Li H."/>
            <person name="Fang K."/>
            <person name="Wang S."/>
            <person name="He J."/>
            <person name="Zhou D."/>
            <person name="Weng S."/>
            <person name="Chi M."/>
            <person name="Gu Z."/>
            <person name="He J."/>
            <person name="Li F."/>
            <person name="Wang M."/>
        </authorList>
    </citation>
    <scope>NUCLEOTIDE SEQUENCE [LARGE SCALE GENOMIC DNA]</scope>
    <source>
        <strain evidence="2">ZL_2023a</strain>
    </source>
</reference>
<feature type="compositionally biased region" description="Acidic residues" evidence="1">
    <location>
        <begin position="56"/>
        <end position="68"/>
    </location>
</feature>
<feature type="non-terminal residue" evidence="2">
    <location>
        <position position="117"/>
    </location>
</feature>
<feature type="region of interest" description="Disordered" evidence="1">
    <location>
        <begin position="55"/>
        <end position="76"/>
    </location>
</feature>
<name>A0AAW0XW99_CHEQU</name>
<gene>
    <name evidence="2" type="ORF">OTU49_001008</name>
</gene>